<reference evidence="3" key="1">
    <citation type="submission" date="2016-11" db="UniProtKB">
        <authorList>
            <consortium name="WormBaseParasite"/>
        </authorList>
    </citation>
    <scope>IDENTIFICATION</scope>
</reference>
<evidence type="ECO:0000313" key="3">
    <source>
        <dbReference type="WBParaSite" id="Hba_16751"/>
    </source>
</evidence>
<protein>
    <submittedName>
        <fullName evidence="3">FoP_duplication domain-containing protein</fullName>
    </submittedName>
</protein>
<organism evidence="2 3">
    <name type="scientific">Heterorhabditis bacteriophora</name>
    <name type="common">Entomopathogenic nematode worm</name>
    <dbReference type="NCBI Taxonomy" id="37862"/>
    <lineage>
        <taxon>Eukaryota</taxon>
        <taxon>Metazoa</taxon>
        <taxon>Ecdysozoa</taxon>
        <taxon>Nematoda</taxon>
        <taxon>Chromadorea</taxon>
        <taxon>Rhabditida</taxon>
        <taxon>Rhabditina</taxon>
        <taxon>Rhabditomorpha</taxon>
        <taxon>Strongyloidea</taxon>
        <taxon>Heterorhabditidae</taxon>
        <taxon>Heterorhabditis</taxon>
    </lineage>
</organism>
<keyword evidence="2" id="KW-1185">Reference proteome</keyword>
<proteinExistence type="predicted"/>
<dbReference type="AlphaFoldDB" id="A0A1I7XGW3"/>
<feature type="compositionally biased region" description="Basic and acidic residues" evidence="1">
    <location>
        <begin position="76"/>
        <end position="89"/>
    </location>
</feature>
<evidence type="ECO:0000313" key="2">
    <source>
        <dbReference type="Proteomes" id="UP000095283"/>
    </source>
</evidence>
<dbReference type="WBParaSite" id="Hba_16751">
    <property type="protein sequence ID" value="Hba_16751"/>
    <property type="gene ID" value="Hba_16751"/>
</dbReference>
<name>A0A1I7XGW3_HETBA</name>
<dbReference type="Proteomes" id="UP000095283">
    <property type="component" value="Unplaced"/>
</dbReference>
<sequence>MPPRGPFMRGGPPPPPMVNMQPQDQRFKNTWLDASFMQPFPMPFPPMAFPPMDPRFGVRGRGRGGQRIRGGFINGKRSDGRKDLDKKEDAEAENISAIDETTIEKDLAIDKA</sequence>
<feature type="region of interest" description="Disordered" evidence="1">
    <location>
        <begin position="45"/>
        <end position="92"/>
    </location>
</feature>
<evidence type="ECO:0000256" key="1">
    <source>
        <dbReference type="SAM" id="MobiDB-lite"/>
    </source>
</evidence>
<accession>A0A1I7XGW3</accession>